<organism evidence="5 6">
    <name type="scientific">Rhizobium mongolense subsp. loessense</name>
    <dbReference type="NCBI Taxonomy" id="158890"/>
    <lineage>
        <taxon>Bacteria</taxon>
        <taxon>Pseudomonadati</taxon>
        <taxon>Pseudomonadota</taxon>
        <taxon>Alphaproteobacteria</taxon>
        <taxon>Hyphomicrobiales</taxon>
        <taxon>Rhizobiaceae</taxon>
        <taxon>Rhizobium/Agrobacterium group</taxon>
        <taxon>Rhizobium</taxon>
    </lineage>
</organism>
<dbReference type="InterPro" id="IPR020845">
    <property type="entry name" value="AMP-binding_CS"/>
</dbReference>
<dbReference type="PROSITE" id="PS50075">
    <property type="entry name" value="CARRIER"/>
    <property type="match status" value="1"/>
</dbReference>
<feature type="transmembrane region" description="Helical" evidence="3">
    <location>
        <begin position="820"/>
        <end position="844"/>
    </location>
</feature>
<dbReference type="InterPro" id="IPR050237">
    <property type="entry name" value="ATP-dep_AMP-bd_enzyme"/>
</dbReference>
<dbReference type="SUPFAM" id="SSF56801">
    <property type="entry name" value="Acetyl-CoA synthetase-like"/>
    <property type="match status" value="1"/>
</dbReference>
<dbReference type="Proteomes" id="UP000199542">
    <property type="component" value="Unassembled WGS sequence"/>
</dbReference>
<dbReference type="PROSITE" id="PS00012">
    <property type="entry name" value="PHOSPHOPANTETHEINE"/>
    <property type="match status" value="1"/>
</dbReference>
<accession>A0A1G4QZX6</accession>
<dbReference type="PROSITE" id="PS00455">
    <property type="entry name" value="AMP_BINDING"/>
    <property type="match status" value="1"/>
</dbReference>
<feature type="transmembrane region" description="Helical" evidence="3">
    <location>
        <begin position="738"/>
        <end position="756"/>
    </location>
</feature>
<evidence type="ECO:0000256" key="3">
    <source>
        <dbReference type="SAM" id="Phobius"/>
    </source>
</evidence>
<keyword evidence="2" id="KW-0597">Phosphoprotein</keyword>
<dbReference type="AlphaFoldDB" id="A0A1G4QZX6"/>
<proteinExistence type="predicted"/>
<keyword evidence="1" id="KW-0596">Phosphopantetheine</keyword>
<name>A0A1G4QZX6_9HYPH</name>
<dbReference type="InterPro" id="IPR000873">
    <property type="entry name" value="AMP-dep_synth/lig_dom"/>
</dbReference>
<dbReference type="PANTHER" id="PTHR43767:SF10">
    <property type="entry name" value="SURFACTIN SYNTHASE SUBUNIT 1"/>
    <property type="match status" value="1"/>
</dbReference>
<dbReference type="InterPro" id="IPR006162">
    <property type="entry name" value="Ppantetheine_attach_site"/>
</dbReference>
<dbReference type="InterPro" id="IPR042099">
    <property type="entry name" value="ANL_N_sf"/>
</dbReference>
<feature type="transmembrane region" description="Helical" evidence="3">
    <location>
        <begin position="684"/>
        <end position="701"/>
    </location>
</feature>
<dbReference type="Pfam" id="PF00501">
    <property type="entry name" value="AMP-binding"/>
    <property type="match status" value="2"/>
</dbReference>
<dbReference type="Pfam" id="PF00550">
    <property type="entry name" value="PP-binding"/>
    <property type="match status" value="1"/>
</dbReference>
<feature type="transmembrane region" description="Helical" evidence="3">
    <location>
        <begin position="790"/>
        <end position="808"/>
    </location>
</feature>
<feature type="transmembrane region" description="Helical" evidence="3">
    <location>
        <begin position="569"/>
        <end position="589"/>
    </location>
</feature>
<feature type="transmembrane region" description="Helical" evidence="3">
    <location>
        <begin position="651"/>
        <end position="672"/>
    </location>
</feature>
<evidence type="ECO:0000259" key="4">
    <source>
        <dbReference type="PROSITE" id="PS50075"/>
    </source>
</evidence>
<keyword evidence="3" id="KW-0812">Transmembrane</keyword>
<evidence type="ECO:0000256" key="2">
    <source>
        <dbReference type="ARBA" id="ARBA00022553"/>
    </source>
</evidence>
<dbReference type="Gene3D" id="3.40.50.12780">
    <property type="entry name" value="N-terminal domain of ligase-like"/>
    <property type="match status" value="1"/>
</dbReference>
<keyword evidence="3" id="KW-1133">Transmembrane helix</keyword>
<evidence type="ECO:0000313" key="5">
    <source>
        <dbReference type="EMBL" id="SCW49987.1"/>
    </source>
</evidence>
<feature type="transmembrane region" description="Helical" evidence="3">
    <location>
        <begin position="762"/>
        <end position="778"/>
    </location>
</feature>
<keyword evidence="3" id="KW-0472">Membrane</keyword>
<dbReference type="PANTHER" id="PTHR43767">
    <property type="entry name" value="LONG-CHAIN-FATTY-ACID--COA LIGASE"/>
    <property type="match status" value="1"/>
</dbReference>
<protein>
    <submittedName>
        <fullName evidence="5">Acyl-CoA synthetase (AMP-forming)/AMP-acid ligase II</fullName>
    </submittedName>
</protein>
<evidence type="ECO:0000256" key="1">
    <source>
        <dbReference type="ARBA" id="ARBA00022450"/>
    </source>
</evidence>
<dbReference type="SUPFAM" id="SSF47336">
    <property type="entry name" value="ACP-like"/>
    <property type="match status" value="1"/>
</dbReference>
<reference evidence="5 6" key="1">
    <citation type="submission" date="2016-10" db="EMBL/GenBank/DDBJ databases">
        <authorList>
            <person name="de Groot N.N."/>
        </authorList>
    </citation>
    <scope>NUCLEOTIDE SEQUENCE [LARGE SCALE GENOMIC DNA]</scope>
    <source>
        <strain evidence="5 6">CGMCC 1.3401</strain>
    </source>
</reference>
<gene>
    <name evidence="5" type="ORF">SAMN02927900_02066</name>
</gene>
<dbReference type="InterPro" id="IPR009081">
    <property type="entry name" value="PP-bd_ACP"/>
</dbReference>
<dbReference type="InterPro" id="IPR036736">
    <property type="entry name" value="ACP-like_sf"/>
</dbReference>
<evidence type="ECO:0000313" key="6">
    <source>
        <dbReference type="Proteomes" id="UP000199542"/>
    </source>
</evidence>
<dbReference type="EMBL" id="FMTM01000002">
    <property type="protein sequence ID" value="SCW49987.1"/>
    <property type="molecule type" value="Genomic_DNA"/>
</dbReference>
<sequence length="865" mass="95117">MPLTDIVSEIARREVRTALLFGSGRRLSYAELDEQTRRFANRLGQGQKRLVAVAAEASEHAIVAYLAALRAGHAVAMLPPCDERLWDDFLSAFQPDFIFRPTDGRWRLIEEVRPGKDRPAIHPDLAVLLMTSGSSGAAKAVRLSYANLDANSRSIATYLELSSTDRAALVLPLHYSYGLSVLNSHLIAGGSVFFPGISVMDGDFARIIDESACTNLSGVPYSYELLERSNFRTSENKTLRVMTVAGGKLNADLIRLYRDHMRTKGGRFFVMYGQTEATARISFVPPESLSDKEERIGIAIPGGSLALVDDEGMPITQSDTAGELVYRGPNVMMGYGMQRSDLARGAEIEALNTGDIAVQDEHGFFRIVGRKSRFAKIAGLRIGFDIMEQALLREGIAAAVIGDDAGLQAFVISADSVKRAQRILTQASRLPANLISATARDSFPRLASGKIDYACLQQEAQKRRSEPRVVSGNVLDAYARIFYPLAVSRKDSFVSLGGDSLRFLQLVMELEQLGLDVPDGWERMTIAELGTHHQAVFSSKRHGARGLPTDLVLRAIAILLVVIQHETRWPVPGGSGVMMLLVGFSLARFQSTHLLAGRLSLALRPAINVLIPYFLIVAAYAVIWQTIPWASVTLTGNFGYAEPERHEMIPYLYWFIEAYVQALFAFALVFAIPAARRFARTHPFTFSIGLLGFAIAARFSLPPFIEIGGRQIFALYWVFHLCVFGWCAAFADSPAKRLALMALAALVLGYLAFWETVWIGTTIKYLTIFAALLALVYMPRIRLPADTGRLVTLIATSAFPIYLFHRYVPELLMLPAAGILHVGAFHLMAIAGGVMAGIAANYALAGLRNLLSRYSIERQTELRSA</sequence>
<feature type="transmembrane region" description="Helical" evidence="3">
    <location>
        <begin position="610"/>
        <end position="631"/>
    </location>
</feature>
<keyword evidence="5" id="KW-0436">Ligase</keyword>
<dbReference type="RefSeq" id="WP_092584772.1">
    <property type="nucleotide sequence ID" value="NZ_FMTM01000002.1"/>
</dbReference>
<feature type="transmembrane region" description="Helical" evidence="3">
    <location>
        <begin position="713"/>
        <end position="731"/>
    </location>
</feature>
<dbReference type="GO" id="GO:0016874">
    <property type="term" value="F:ligase activity"/>
    <property type="evidence" value="ECO:0007669"/>
    <property type="project" value="UniProtKB-KW"/>
</dbReference>
<feature type="domain" description="Carrier" evidence="4">
    <location>
        <begin position="465"/>
        <end position="540"/>
    </location>
</feature>